<dbReference type="Gene3D" id="3.30.1370.110">
    <property type="match status" value="1"/>
</dbReference>
<dbReference type="PANTHER" id="PTHR35562">
    <property type="entry name" value="DNA ENDONUCLEASE SMRA-RELATED"/>
    <property type="match status" value="1"/>
</dbReference>
<evidence type="ECO:0000259" key="1">
    <source>
        <dbReference type="PROSITE" id="PS50828"/>
    </source>
</evidence>
<dbReference type="InterPro" id="IPR036063">
    <property type="entry name" value="Smr_dom_sf"/>
</dbReference>
<dbReference type="Proteomes" id="UP000325933">
    <property type="component" value="Unassembled WGS sequence"/>
</dbReference>
<dbReference type="EMBL" id="VYQA01000003">
    <property type="protein sequence ID" value="KAA9032181.1"/>
    <property type="molecule type" value="Genomic_DNA"/>
</dbReference>
<protein>
    <submittedName>
        <fullName evidence="3">DNA mismatch repair protein MutS</fullName>
    </submittedName>
</protein>
<proteinExistence type="predicted"/>
<evidence type="ECO:0000313" key="3">
    <source>
        <dbReference type="EMBL" id="KAA9032181.1"/>
    </source>
</evidence>
<dbReference type="Proteomes" id="UP000326364">
    <property type="component" value="Unassembled WGS sequence"/>
</dbReference>
<dbReference type="PANTHER" id="PTHR35562:SF2">
    <property type="entry name" value="DNA ENDONUCLEASE SMRA-RELATED"/>
    <property type="match status" value="1"/>
</dbReference>
<evidence type="ECO:0000313" key="2">
    <source>
        <dbReference type="EMBL" id="KAA9019723.1"/>
    </source>
</evidence>
<evidence type="ECO:0000313" key="5">
    <source>
        <dbReference type="Proteomes" id="UP000326364"/>
    </source>
</evidence>
<dbReference type="InterPro" id="IPR002625">
    <property type="entry name" value="Smr_dom"/>
</dbReference>
<feature type="domain" description="Smr" evidence="1">
    <location>
        <begin position="95"/>
        <end position="184"/>
    </location>
</feature>
<dbReference type="RefSeq" id="WP_150424908.1">
    <property type="nucleotide sequence ID" value="NZ_VYQA01000003.1"/>
</dbReference>
<keyword evidence="5" id="KW-1185">Reference proteome</keyword>
<sequence length="187" mass="20267">MARRRLSNDEQALWTALARTVRPLRPTARAVIVPATPSMEELIDLPVVKGSGKTRLTPPPSRMIVAPPARTPAAVLDSGWERRIRSGTISPDMSIDLHGHTLSMAHARLNQAIAQALTRDIRVLLVVTGKPPKSAGAGGASRRGAIRGEIGHWLETSPYADRIASVRIAHPRHGGDGAIYLILRRKK</sequence>
<dbReference type="EMBL" id="VYQB01000003">
    <property type="protein sequence ID" value="KAA9019723.1"/>
    <property type="molecule type" value="Genomic_DNA"/>
</dbReference>
<reference evidence="4 5" key="1">
    <citation type="submission" date="2019-09" db="EMBL/GenBank/DDBJ databases">
        <authorList>
            <person name="Feng G."/>
        </authorList>
    </citation>
    <scope>NUCLEOTIDE SEQUENCE [LARGE SCALE GENOMIC DNA]</scope>
    <source>
        <strain evidence="3 4">KACC 19283</strain>
        <strain evidence="2 5">KACC 19284</strain>
    </source>
</reference>
<name>A0A5J5IA83_9SPHN</name>
<gene>
    <name evidence="3" type="ORF">F4U95_05635</name>
    <name evidence="2" type="ORF">F4U96_05635</name>
</gene>
<evidence type="ECO:0000313" key="4">
    <source>
        <dbReference type="Proteomes" id="UP000325933"/>
    </source>
</evidence>
<dbReference type="AlphaFoldDB" id="A0A5J5IA83"/>
<dbReference type="SUPFAM" id="SSF160443">
    <property type="entry name" value="SMR domain-like"/>
    <property type="match status" value="1"/>
</dbReference>
<comment type="caution">
    <text evidence="3">The sequence shown here is derived from an EMBL/GenBank/DDBJ whole genome shotgun (WGS) entry which is preliminary data.</text>
</comment>
<dbReference type="Pfam" id="PF01713">
    <property type="entry name" value="Smr"/>
    <property type="match status" value="1"/>
</dbReference>
<accession>A0A5J5IA83</accession>
<organism evidence="3 4">
    <name type="scientific">Sphingobium limneticum</name>
    <dbReference type="NCBI Taxonomy" id="1007511"/>
    <lineage>
        <taxon>Bacteria</taxon>
        <taxon>Pseudomonadati</taxon>
        <taxon>Pseudomonadota</taxon>
        <taxon>Alphaproteobacteria</taxon>
        <taxon>Sphingomonadales</taxon>
        <taxon>Sphingomonadaceae</taxon>
        <taxon>Sphingobium</taxon>
    </lineage>
</organism>
<dbReference type="PROSITE" id="PS50828">
    <property type="entry name" value="SMR"/>
    <property type="match status" value="1"/>
</dbReference>